<comment type="caution">
    <text evidence="1">The sequence shown here is derived from an EMBL/GenBank/DDBJ whole genome shotgun (WGS) entry which is preliminary data.</text>
</comment>
<keyword evidence="2" id="KW-1185">Reference proteome</keyword>
<organism evidence="1 2">
    <name type="scientific">Paractinoplanes deccanensis</name>
    <dbReference type="NCBI Taxonomy" id="113561"/>
    <lineage>
        <taxon>Bacteria</taxon>
        <taxon>Bacillati</taxon>
        <taxon>Actinomycetota</taxon>
        <taxon>Actinomycetes</taxon>
        <taxon>Micromonosporales</taxon>
        <taxon>Micromonosporaceae</taxon>
        <taxon>Paractinoplanes</taxon>
    </lineage>
</organism>
<dbReference type="RefSeq" id="WP_203767855.1">
    <property type="nucleotide sequence ID" value="NZ_BAAABO010000007.1"/>
</dbReference>
<dbReference type="EMBL" id="BOMI01000090">
    <property type="protein sequence ID" value="GID76063.1"/>
    <property type="molecule type" value="Genomic_DNA"/>
</dbReference>
<name>A0ABQ3Y7V9_9ACTN</name>
<proteinExistence type="predicted"/>
<gene>
    <name evidence="1" type="ORF">Ade02nite_47040</name>
</gene>
<protein>
    <submittedName>
        <fullName evidence="1">Uncharacterized protein</fullName>
    </submittedName>
</protein>
<accession>A0ABQ3Y7V9</accession>
<evidence type="ECO:0000313" key="2">
    <source>
        <dbReference type="Proteomes" id="UP000609879"/>
    </source>
</evidence>
<reference evidence="1 2" key="1">
    <citation type="submission" date="2021-01" db="EMBL/GenBank/DDBJ databases">
        <title>Whole genome shotgun sequence of Actinoplanes deccanensis NBRC 13994.</title>
        <authorList>
            <person name="Komaki H."/>
            <person name="Tamura T."/>
        </authorList>
    </citation>
    <scope>NUCLEOTIDE SEQUENCE [LARGE SCALE GENOMIC DNA]</scope>
    <source>
        <strain evidence="1 2">NBRC 13994</strain>
    </source>
</reference>
<evidence type="ECO:0000313" key="1">
    <source>
        <dbReference type="EMBL" id="GID76063.1"/>
    </source>
</evidence>
<dbReference type="Proteomes" id="UP000609879">
    <property type="component" value="Unassembled WGS sequence"/>
</dbReference>
<sequence>MSEEIFVDASAPFVWSEKHPLAFFKSNLDNTFLYANRAGRIAMDGDRYRFALIRNRKKESTAGGGTQVVTKGGLLTTQIDVSAVVGTPEDEAAWTEAIKRDSPFVPPNIERLKLRPLGLRGGVMTISGLEGLVEHPEQYRGIEVGMQSTVPITLPLTGDGADTLWRVLGTPVGMPITVRFDYKYDACRPGAHYRITADTRKVYEYFGLNTVVAASWFGFVTGRVDISVVCEELTGSGALTIEWIAKPEGFDESRIKVMEESIVAAFAKQALDLMVEDVVADPQAPDPDGYFGGVSVKLKSFDKVQSLSLSGEYKENTISTETYSYAFTLGQLRNLDPRVYGVDVAGENEVPISVNLGRDERHVRGYSCQYGYRRPDGIVVSAHADALGSDGLMLNGVIQWDPRDPRPEHAEIQFAADWNLLAWEDYANKLQPRVGDSGVLFTYTPGSYVRTVGVLCDFAKAAPGTTAFVEWRTVLPPNPDGSRPKNYDGSFMYVGAGPAAEIDKHIIEFPYRPETVADARFEWEATLVTPDGKVWSRSGSEPVERASAVLAVRALLKPVPDNAGGAPARAARVLAGRR</sequence>